<protein>
    <submittedName>
        <fullName evidence="3">Arylesterase</fullName>
        <ecNumber evidence="3">3.1.1.2</ecNumber>
    </submittedName>
</protein>
<evidence type="ECO:0000256" key="1">
    <source>
        <dbReference type="ARBA" id="ARBA00022801"/>
    </source>
</evidence>
<dbReference type="EMBL" id="CADIKM010000010">
    <property type="protein sequence ID" value="CAB3788252.1"/>
    <property type="molecule type" value="Genomic_DNA"/>
</dbReference>
<dbReference type="SUPFAM" id="SSF53474">
    <property type="entry name" value="alpha/beta-Hydrolases"/>
    <property type="match status" value="1"/>
</dbReference>
<dbReference type="GO" id="GO:0004064">
    <property type="term" value="F:arylesterase activity"/>
    <property type="evidence" value="ECO:0007669"/>
    <property type="project" value="UniProtKB-EC"/>
</dbReference>
<organism evidence="3 4">
    <name type="scientific">Pararobbsia alpina</name>
    <dbReference type="NCBI Taxonomy" id="621374"/>
    <lineage>
        <taxon>Bacteria</taxon>
        <taxon>Pseudomonadati</taxon>
        <taxon>Pseudomonadota</taxon>
        <taxon>Betaproteobacteria</taxon>
        <taxon>Burkholderiales</taxon>
        <taxon>Burkholderiaceae</taxon>
        <taxon>Pararobbsia</taxon>
    </lineage>
</organism>
<dbReference type="Proteomes" id="UP000494115">
    <property type="component" value="Unassembled WGS sequence"/>
</dbReference>
<dbReference type="PANTHER" id="PTHR43798">
    <property type="entry name" value="MONOACYLGLYCEROL LIPASE"/>
    <property type="match status" value="1"/>
</dbReference>
<dbReference type="Pfam" id="PF12697">
    <property type="entry name" value="Abhydrolase_6"/>
    <property type="match status" value="1"/>
</dbReference>
<reference evidence="3 4" key="1">
    <citation type="submission" date="2020-04" db="EMBL/GenBank/DDBJ databases">
        <authorList>
            <person name="De Canck E."/>
        </authorList>
    </citation>
    <scope>NUCLEOTIDE SEQUENCE [LARGE SCALE GENOMIC DNA]</scope>
    <source>
        <strain evidence="3 4">LMG 28138</strain>
    </source>
</reference>
<feature type="domain" description="AB hydrolase-1" evidence="2">
    <location>
        <begin position="22"/>
        <end position="248"/>
    </location>
</feature>
<dbReference type="RefSeq" id="WP_175105143.1">
    <property type="nucleotide sequence ID" value="NZ_CADIKM010000010.1"/>
</dbReference>
<name>A0A6S7B5T4_9BURK</name>
<dbReference type="InterPro" id="IPR050266">
    <property type="entry name" value="AB_hydrolase_sf"/>
</dbReference>
<gene>
    <name evidence="3" type="ORF">LMG28138_02571</name>
</gene>
<sequence length="294" mass="31652">MHIRTSGTRIHVRDQGEGELALVFLHYWGGSSRTWDGVVAELSSQYRTIATDHRGWGDSDAPVHGYTIADLANDAQDVIEALSLRRYVVVGHSMGGKTAQLLATRRPNGLEGVVLVAPSPPSPMVLPDEQRAAMAKAYDSRESIEWVLDNVLTANALEPHYREQVVIDSLRGAPQAKGAWPNAAMLEDITGDVGSINVPVMVIAGELDQVDRVETLHKELLPRIASARLCVLPDTGHLSPLEAPSALATTIRQFVGELESARSLVSPTRRATMGYGSSISNPLGISQAPDVATQ</sequence>
<keyword evidence="1 3" id="KW-0378">Hydrolase</keyword>
<dbReference type="Gene3D" id="3.40.50.1820">
    <property type="entry name" value="alpha/beta hydrolase"/>
    <property type="match status" value="1"/>
</dbReference>
<dbReference type="InterPro" id="IPR000073">
    <property type="entry name" value="AB_hydrolase_1"/>
</dbReference>
<dbReference type="GO" id="GO:0016020">
    <property type="term" value="C:membrane"/>
    <property type="evidence" value="ECO:0007669"/>
    <property type="project" value="TreeGrafter"/>
</dbReference>
<evidence type="ECO:0000313" key="3">
    <source>
        <dbReference type="EMBL" id="CAB3788252.1"/>
    </source>
</evidence>
<accession>A0A6S7B5T4</accession>
<dbReference type="PRINTS" id="PR00111">
    <property type="entry name" value="ABHYDROLASE"/>
</dbReference>
<keyword evidence="4" id="KW-1185">Reference proteome</keyword>
<evidence type="ECO:0000259" key="2">
    <source>
        <dbReference type="Pfam" id="PF12697"/>
    </source>
</evidence>
<dbReference type="InterPro" id="IPR029058">
    <property type="entry name" value="AB_hydrolase_fold"/>
</dbReference>
<dbReference type="AlphaFoldDB" id="A0A6S7B5T4"/>
<dbReference type="EC" id="3.1.1.2" evidence="3"/>
<dbReference type="PANTHER" id="PTHR43798:SF31">
    <property type="entry name" value="AB HYDROLASE SUPERFAMILY PROTEIN YCLE"/>
    <property type="match status" value="1"/>
</dbReference>
<proteinExistence type="predicted"/>
<evidence type="ECO:0000313" key="4">
    <source>
        <dbReference type="Proteomes" id="UP000494115"/>
    </source>
</evidence>